<name>A7VXK6_9FIRM</name>
<comment type="caution">
    <text evidence="1">The sequence shown here is derived from an EMBL/GenBank/DDBJ whole genome shotgun (WGS) entry which is preliminary data.</text>
</comment>
<dbReference type="Proteomes" id="UP000220611">
    <property type="component" value="Unassembled WGS sequence"/>
</dbReference>
<dbReference type="Proteomes" id="UP000003490">
    <property type="component" value="Unassembled WGS sequence"/>
</dbReference>
<dbReference type="AlphaFoldDB" id="A7VXK6"/>
<reference evidence="1 3" key="2">
    <citation type="submission" date="2007-08" db="EMBL/GenBank/DDBJ databases">
        <authorList>
            <person name="Fulton L."/>
            <person name="Clifton S."/>
            <person name="Fulton B."/>
            <person name="Xu J."/>
            <person name="Minx P."/>
            <person name="Pepin K.H."/>
            <person name="Johnson M."/>
            <person name="Thiruvilangam P."/>
            <person name="Bhonagiri V."/>
            <person name="Nash W.E."/>
            <person name="Wang C."/>
            <person name="Mardis E.R."/>
            <person name="Wilson R.K."/>
        </authorList>
    </citation>
    <scope>NUCLEOTIDE SEQUENCE [LARGE SCALE GENOMIC DNA]</scope>
    <source>
        <strain evidence="1 3">DSM 753</strain>
    </source>
</reference>
<keyword evidence="4" id="KW-1185">Reference proteome</keyword>
<dbReference type="HOGENOM" id="CLU_920357_0_0_9"/>
<dbReference type="eggNOG" id="COG4223">
    <property type="taxonomic scope" value="Bacteria"/>
</dbReference>
<reference evidence="1 3" key="1">
    <citation type="submission" date="2007-08" db="EMBL/GenBank/DDBJ databases">
        <title>Draft genome sequence of Clostridium leptum (DSM 753).</title>
        <authorList>
            <person name="Sudarsanam P."/>
            <person name="Ley R."/>
            <person name="Guruge J."/>
            <person name="Turnbaugh P.J."/>
            <person name="Mahowald M."/>
            <person name="Liep D."/>
            <person name="Gordon J."/>
        </authorList>
    </citation>
    <scope>NUCLEOTIDE SEQUENCE [LARGE SCALE GENOMIC DNA]</scope>
    <source>
        <strain evidence="1 3">DSM 753</strain>
    </source>
</reference>
<accession>A7VXK6</accession>
<dbReference type="EMBL" id="ABCB02000020">
    <property type="protein sequence ID" value="EDO60503.1"/>
    <property type="molecule type" value="Genomic_DNA"/>
</dbReference>
<evidence type="ECO:0000313" key="4">
    <source>
        <dbReference type="Proteomes" id="UP000220611"/>
    </source>
</evidence>
<sequence>MACEIKELEFENYGNCLSVSNGMIEAVVTIDVGPRIIYFGFIGGENVLYNDLNREYRRAEPILQEHYGENAQYFAYGGHRLWTSPERMPESYYPDNKPVIYAILPESVSFTQPPQEENGLALTMEIMMSDNAKDMMVVHSAQNLVKDSMLEGLSGCTMLRPGGTLIIPQNSTEESPYIPNRSYAFWPYTRVSDIRIDFREKYITVRQNPTFSNPFRMGTNNYSNWAAYLNQGLLFVKHYVHNKSARYPDFNSSFEVYTDDKMLEIKTLSPLYRMEPKETIRHVENWSLSKAPGAYDLSTDEGVDAMLDSL</sequence>
<proteinExistence type="predicted"/>
<evidence type="ECO:0000313" key="3">
    <source>
        <dbReference type="Proteomes" id="UP000003490"/>
    </source>
</evidence>
<reference evidence="2 4" key="3">
    <citation type="submission" date="2017-07" db="EMBL/GenBank/DDBJ databases">
        <title>Prevalence of linear plasmids in Cutibacterium (Propionibacterium) acnes isolates obtained from prostatic tissue.</title>
        <authorList>
            <person name="Davidsson S."/>
            <person name="Carlsson J."/>
            <person name="Molling P."/>
            <person name="Andren O."/>
            <person name="Andersson S.-O."/>
            <person name="Brzuszkiewicz E."/>
            <person name="Poehlein A."/>
            <person name="Al-Zeer M."/>
            <person name="Brinkmann V."/>
            <person name="Scavenius C."/>
            <person name="Nazipi S."/>
            <person name="Soderquist B."/>
            <person name="Bruggemann H."/>
        </authorList>
    </citation>
    <scope>NUCLEOTIDE SEQUENCE [LARGE SCALE GENOMIC DNA]</scope>
    <source>
        <strain evidence="2 4">DSM 753</strain>
    </source>
</reference>
<protein>
    <submittedName>
        <fullName evidence="1">Uncharacterized protein</fullName>
    </submittedName>
</protein>
<dbReference type="EMBL" id="NOXF01000001">
    <property type="protein sequence ID" value="PEQ25613.1"/>
    <property type="molecule type" value="Genomic_DNA"/>
</dbReference>
<gene>
    <name evidence="2" type="ORF">CH238_01060</name>
    <name evidence="1" type="ORF">CLOLEP_03331</name>
</gene>
<organism evidence="1 3">
    <name type="scientific">[Clostridium] leptum DSM 753</name>
    <dbReference type="NCBI Taxonomy" id="428125"/>
    <lineage>
        <taxon>Bacteria</taxon>
        <taxon>Bacillati</taxon>
        <taxon>Bacillota</taxon>
        <taxon>Clostridia</taxon>
        <taxon>Eubacteriales</taxon>
        <taxon>Oscillospiraceae</taxon>
        <taxon>Oscillospiraceae incertae sedis</taxon>
    </lineage>
</organism>
<evidence type="ECO:0000313" key="2">
    <source>
        <dbReference type="EMBL" id="PEQ25613.1"/>
    </source>
</evidence>
<evidence type="ECO:0000313" key="1">
    <source>
        <dbReference type="EMBL" id="EDO60503.1"/>
    </source>
</evidence>
<dbReference type="OrthoDB" id="5914937at2"/>